<proteinExistence type="predicted"/>
<comment type="caution">
    <text evidence="2">The sequence shown here is derived from an EMBL/GenBank/DDBJ whole genome shotgun (WGS) entry which is preliminary data.</text>
</comment>
<sequence length="89" mass="9986">MLELILCLIYAEGGELDHSFADAIQETLGFDWLLLFLQAHLHNTTVVRATRILVNHAQQHTCAEQVQEGLGSGNWLDGTDIMLNRQLTL</sequence>
<dbReference type="OrthoDB" id="10018316at2759"/>
<organism evidence="2 3">
    <name type="scientific">Desmophyllum pertusum</name>
    <dbReference type="NCBI Taxonomy" id="174260"/>
    <lineage>
        <taxon>Eukaryota</taxon>
        <taxon>Metazoa</taxon>
        <taxon>Cnidaria</taxon>
        <taxon>Anthozoa</taxon>
        <taxon>Hexacorallia</taxon>
        <taxon>Scleractinia</taxon>
        <taxon>Caryophylliina</taxon>
        <taxon>Caryophylliidae</taxon>
        <taxon>Desmophyllum</taxon>
    </lineage>
</organism>
<evidence type="ECO:0000256" key="1">
    <source>
        <dbReference type="ARBA" id="ARBA00022574"/>
    </source>
</evidence>
<dbReference type="PANTHER" id="PTHR46108:SF4">
    <property type="entry name" value="BLUE CHEESE"/>
    <property type="match status" value="1"/>
</dbReference>
<evidence type="ECO:0000313" key="3">
    <source>
        <dbReference type="Proteomes" id="UP001163046"/>
    </source>
</evidence>
<dbReference type="AlphaFoldDB" id="A0A9W9YSJ8"/>
<keyword evidence="1" id="KW-0853">WD repeat</keyword>
<dbReference type="PANTHER" id="PTHR46108">
    <property type="entry name" value="BLUE CHEESE"/>
    <property type="match status" value="1"/>
</dbReference>
<name>A0A9W9YSJ8_9CNID</name>
<dbReference type="Proteomes" id="UP001163046">
    <property type="component" value="Unassembled WGS sequence"/>
</dbReference>
<dbReference type="EMBL" id="MU827308">
    <property type="protein sequence ID" value="KAJ7361863.1"/>
    <property type="molecule type" value="Genomic_DNA"/>
</dbReference>
<evidence type="ECO:0000313" key="2">
    <source>
        <dbReference type="EMBL" id="KAJ7361863.1"/>
    </source>
</evidence>
<dbReference type="InterPro" id="IPR051944">
    <property type="entry name" value="BEACH_domain_protein"/>
</dbReference>
<keyword evidence="3" id="KW-1185">Reference proteome</keyword>
<gene>
    <name evidence="2" type="primary">WDFY3_5</name>
    <name evidence="2" type="ORF">OS493_014507</name>
</gene>
<reference evidence="2" key="1">
    <citation type="submission" date="2023-01" db="EMBL/GenBank/DDBJ databases">
        <title>Genome assembly of the deep-sea coral Lophelia pertusa.</title>
        <authorList>
            <person name="Herrera S."/>
            <person name="Cordes E."/>
        </authorList>
    </citation>
    <scope>NUCLEOTIDE SEQUENCE</scope>
    <source>
        <strain evidence="2">USNM1676648</strain>
        <tissue evidence="2">Polyp</tissue>
    </source>
</reference>
<protein>
    <submittedName>
        <fullName evidence="2">WD repeat and FYVE domain-containing protein 3</fullName>
    </submittedName>
</protein>
<accession>A0A9W9YSJ8</accession>